<dbReference type="InterPro" id="IPR050900">
    <property type="entry name" value="Transposase_IS3/IS150/IS904"/>
</dbReference>
<dbReference type="PANTHER" id="PTHR46889:SF4">
    <property type="entry name" value="TRANSPOSASE INSO FOR INSERTION SEQUENCE ELEMENT IS911B-RELATED"/>
    <property type="match status" value="1"/>
</dbReference>
<organism evidence="2 3">
    <name type="scientific">Candidatus Shapirobacteria bacterium CG2_30_35_20</name>
    <dbReference type="NCBI Taxonomy" id="1805376"/>
    <lineage>
        <taxon>Bacteria</taxon>
        <taxon>Candidatus Shapironibacteriota</taxon>
    </lineage>
</organism>
<dbReference type="InterPro" id="IPR001584">
    <property type="entry name" value="Integrase_cat-core"/>
</dbReference>
<dbReference type="AlphaFoldDB" id="A0A1J5I671"/>
<evidence type="ECO:0000259" key="1">
    <source>
        <dbReference type="Pfam" id="PF13683"/>
    </source>
</evidence>
<feature type="domain" description="Integrase catalytic" evidence="1">
    <location>
        <begin position="62"/>
        <end position="126"/>
    </location>
</feature>
<dbReference type="SUPFAM" id="SSF53098">
    <property type="entry name" value="Ribonuclease H-like"/>
    <property type="match status" value="1"/>
</dbReference>
<gene>
    <name evidence="2" type="ORF">AUK05_00120</name>
</gene>
<comment type="caution">
    <text evidence="2">The sequence shown here is derived from an EMBL/GenBank/DDBJ whole genome shotgun (WGS) entry which is preliminary data.</text>
</comment>
<dbReference type="InterPro" id="IPR012337">
    <property type="entry name" value="RNaseH-like_sf"/>
</dbReference>
<sequence>MIYGYSIGLKPNLELVFKSLNMAIDKIKKKIGIIPKKLIFHQDRGSVYTSYGYVNKILSMAKLSFSAPGTPTDNAGQESFFGRFKNEWSDEILLINDQKEAIRFIKDKIKYYNYDRIHTTIGYRTPNYFTNVFLNGVRNQFNIFRT</sequence>
<dbReference type="GO" id="GO:0015074">
    <property type="term" value="P:DNA integration"/>
    <property type="evidence" value="ECO:0007669"/>
    <property type="project" value="InterPro"/>
</dbReference>
<dbReference type="PANTHER" id="PTHR46889">
    <property type="entry name" value="TRANSPOSASE INSF FOR INSERTION SEQUENCE IS3B-RELATED"/>
    <property type="match status" value="1"/>
</dbReference>
<evidence type="ECO:0000313" key="3">
    <source>
        <dbReference type="Proteomes" id="UP000182344"/>
    </source>
</evidence>
<evidence type="ECO:0000313" key="2">
    <source>
        <dbReference type="EMBL" id="OIP87894.1"/>
    </source>
</evidence>
<accession>A0A1J5I671</accession>
<dbReference type="GO" id="GO:0003676">
    <property type="term" value="F:nucleic acid binding"/>
    <property type="evidence" value="ECO:0007669"/>
    <property type="project" value="InterPro"/>
</dbReference>
<reference evidence="2 3" key="1">
    <citation type="journal article" date="2016" name="Environ. Microbiol.">
        <title>Genomic resolution of a cold subsurface aquifer community provides metabolic insights for novel microbes adapted to high CO concentrations.</title>
        <authorList>
            <person name="Probst A.J."/>
            <person name="Castelle C.J."/>
            <person name="Singh A."/>
            <person name="Brown C.T."/>
            <person name="Anantharaman K."/>
            <person name="Sharon I."/>
            <person name="Hug L.A."/>
            <person name="Burstein D."/>
            <person name="Emerson J.B."/>
            <person name="Thomas B.C."/>
            <person name="Banfield J.F."/>
        </authorList>
    </citation>
    <scope>NUCLEOTIDE SEQUENCE [LARGE SCALE GENOMIC DNA]</scope>
    <source>
        <strain evidence="2">CG2_30_35_20</strain>
    </source>
</reference>
<dbReference type="Pfam" id="PF13683">
    <property type="entry name" value="rve_3"/>
    <property type="match status" value="1"/>
</dbReference>
<dbReference type="Proteomes" id="UP000182344">
    <property type="component" value="Unassembled WGS sequence"/>
</dbReference>
<protein>
    <recommendedName>
        <fullName evidence="1">Integrase catalytic domain-containing protein</fullName>
    </recommendedName>
</protein>
<dbReference type="Gene3D" id="3.30.420.10">
    <property type="entry name" value="Ribonuclease H-like superfamily/Ribonuclease H"/>
    <property type="match status" value="1"/>
</dbReference>
<dbReference type="EMBL" id="MNZO01000003">
    <property type="protein sequence ID" value="OIP87894.1"/>
    <property type="molecule type" value="Genomic_DNA"/>
</dbReference>
<dbReference type="STRING" id="1805376.AUK05_00120"/>
<name>A0A1J5I671_9BACT</name>
<dbReference type="InterPro" id="IPR036397">
    <property type="entry name" value="RNaseH_sf"/>
</dbReference>
<proteinExistence type="predicted"/>